<accession>A0A6A5WSB4</accession>
<proteinExistence type="predicted"/>
<dbReference type="EMBL" id="ML977566">
    <property type="protein sequence ID" value="KAF2004740.1"/>
    <property type="molecule type" value="Genomic_DNA"/>
</dbReference>
<keyword evidence="2" id="KW-1185">Reference proteome</keyword>
<protein>
    <submittedName>
        <fullName evidence="1">Uncharacterized protein</fullName>
    </submittedName>
</protein>
<sequence>MHLEIRITNKPHPAPLSLAVPSFVPAPLIKPSPEETQRYVSISDLLSQSCRGPGIRRRAEAARMLIFNENRSSSVYIVFCAVFCHANGKWRISSMCCFKRTVRWASCGVLSLFFCSLGRDGCLMLQMNRFACVHAYMSRRKTSSTANKYEAILTIQLRWGLPLCTLCISARKSSLSS</sequence>
<dbReference type="AlphaFoldDB" id="A0A6A5WSB4"/>
<gene>
    <name evidence="1" type="ORF">P154DRAFT_37105</name>
</gene>
<dbReference type="Proteomes" id="UP000799779">
    <property type="component" value="Unassembled WGS sequence"/>
</dbReference>
<organism evidence="1 2">
    <name type="scientific">Amniculicola lignicola CBS 123094</name>
    <dbReference type="NCBI Taxonomy" id="1392246"/>
    <lineage>
        <taxon>Eukaryota</taxon>
        <taxon>Fungi</taxon>
        <taxon>Dikarya</taxon>
        <taxon>Ascomycota</taxon>
        <taxon>Pezizomycotina</taxon>
        <taxon>Dothideomycetes</taxon>
        <taxon>Pleosporomycetidae</taxon>
        <taxon>Pleosporales</taxon>
        <taxon>Amniculicolaceae</taxon>
        <taxon>Amniculicola</taxon>
    </lineage>
</organism>
<reference evidence="1" key="1">
    <citation type="journal article" date="2020" name="Stud. Mycol.">
        <title>101 Dothideomycetes genomes: a test case for predicting lifestyles and emergence of pathogens.</title>
        <authorList>
            <person name="Haridas S."/>
            <person name="Albert R."/>
            <person name="Binder M."/>
            <person name="Bloem J."/>
            <person name="Labutti K."/>
            <person name="Salamov A."/>
            <person name="Andreopoulos B."/>
            <person name="Baker S."/>
            <person name="Barry K."/>
            <person name="Bills G."/>
            <person name="Bluhm B."/>
            <person name="Cannon C."/>
            <person name="Castanera R."/>
            <person name="Culley D."/>
            <person name="Daum C."/>
            <person name="Ezra D."/>
            <person name="Gonzalez J."/>
            <person name="Henrissat B."/>
            <person name="Kuo A."/>
            <person name="Liang C."/>
            <person name="Lipzen A."/>
            <person name="Lutzoni F."/>
            <person name="Magnuson J."/>
            <person name="Mondo S."/>
            <person name="Nolan M."/>
            <person name="Ohm R."/>
            <person name="Pangilinan J."/>
            <person name="Park H.-J."/>
            <person name="Ramirez L."/>
            <person name="Alfaro M."/>
            <person name="Sun H."/>
            <person name="Tritt A."/>
            <person name="Yoshinaga Y."/>
            <person name="Zwiers L.-H."/>
            <person name="Turgeon B."/>
            <person name="Goodwin S."/>
            <person name="Spatafora J."/>
            <person name="Crous P."/>
            <person name="Grigoriev I."/>
        </authorList>
    </citation>
    <scope>NUCLEOTIDE SEQUENCE</scope>
    <source>
        <strain evidence="1">CBS 123094</strain>
    </source>
</reference>
<name>A0A6A5WSB4_9PLEO</name>
<evidence type="ECO:0000313" key="2">
    <source>
        <dbReference type="Proteomes" id="UP000799779"/>
    </source>
</evidence>
<evidence type="ECO:0000313" key="1">
    <source>
        <dbReference type="EMBL" id="KAF2004740.1"/>
    </source>
</evidence>